<feature type="transmembrane region" description="Helical" evidence="1">
    <location>
        <begin position="112"/>
        <end position="134"/>
    </location>
</feature>
<dbReference type="PANTHER" id="PTHR36311:SF1">
    <property type="entry name" value="PHOTOSYSTEM I SUBUNIT O"/>
    <property type="match status" value="1"/>
</dbReference>
<protein>
    <submittedName>
        <fullName evidence="2">Photosystem I subunit O</fullName>
    </submittedName>
</protein>
<gene>
    <name evidence="2" type="primary">PSAO</name>
    <name evidence="2" type="ORF">MICPUN_112733</name>
</gene>
<dbReference type="PANTHER" id="PTHR36311">
    <property type="entry name" value="PHOTOSYSTEM I SUBUNIT O"/>
    <property type="match status" value="1"/>
</dbReference>
<keyword evidence="1" id="KW-0812">Transmembrane</keyword>
<evidence type="ECO:0000313" key="2">
    <source>
        <dbReference type="EMBL" id="ACO68766.1"/>
    </source>
</evidence>
<accession>C1FDD1</accession>
<dbReference type="eggNOG" id="ENOG502S09E">
    <property type="taxonomic scope" value="Eukaryota"/>
</dbReference>
<evidence type="ECO:0000313" key="3">
    <source>
        <dbReference type="Proteomes" id="UP000002009"/>
    </source>
</evidence>
<dbReference type="STRING" id="296587.C1FDD1"/>
<dbReference type="Pfam" id="PF22832">
    <property type="entry name" value="PsaO_TMD"/>
    <property type="match status" value="1"/>
</dbReference>
<keyword evidence="1" id="KW-0472">Membrane</keyword>
<dbReference type="EMBL" id="CP001574">
    <property type="protein sequence ID" value="ACO68766.1"/>
    <property type="molecule type" value="Genomic_DNA"/>
</dbReference>
<dbReference type="InterPro" id="IPR017498">
    <property type="entry name" value="PSI_PsaO"/>
</dbReference>
<name>C1FDD1_MICCC</name>
<dbReference type="AlphaFoldDB" id="C1FDD1"/>
<dbReference type="GeneID" id="8250048"/>
<keyword evidence="1" id="KW-1133">Transmembrane helix</keyword>
<dbReference type="NCBIfam" id="TIGR03059">
    <property type="entry name" value="psaOeuk"/>
    <property type="match status" value="1"/>
</dbReference>
<dbReference type="Proteomes" id="UP000002009">
    <property type="component" value="Chromosome 1"/>
</dbReference>
<evidence type="ECO:0000256" key="1">
    <source>
        <dbReference type="SAM" id="Phobius"/>
    </source>
</evidence>
<dbReference type="InParanoid" id="C1FDD1"/>
<organism evidence="2 3">
    <name type="scientific">Micromonas commoda (strain RCC299 / NOUM17 / CCMP2709)</name>
    <name type="common">Picoplanktonic green alga</name>
    <dbReference type="NCBI Taxonomy" id="296587"/>
    <lineage>
        <taxon>Eukaryota</taxon>
        <taxon>Viridiplantae</taxon>
        <taxon>Chlorophyta</taxon>
        <taxon>Mamiellophyceae</taxon>
        <taxon>Mamiellales</taxon>
        <taxon>Mamiellaceae</taxon>
        <taxon>Micromonas</taxon>
    </lineage>
</organism>
<sequence length="143" mass="15572">MAATSCISSIRAPAPVRLATRRSGLRGVSRVTPQKKPRGRATLAVASESKTFDDDWLKADTTVHLLTLFGWSIPSGIAIKAYGDTSLLAAFADSIGSNLANFPQGPGLDDKFWLYLITWHIGLFSTMLLGQIGWQGRKQGYFK</sequence>
<dbReference type="FunCoup" id="C1FDD1">
    <property type="interactions" value="447"/>
</dbReference>
<keyword evidence="3" id="KW-1185">Reference proteome</keyword>
<dbReference type="KEGG" id="mis:MICPUN_112733"/>
<dbReference type="OrthoDB" id="495711at2759"/>
<dbReference type="OMA" id="WHFGLFL"/>
<proteinExistence type="predicted"/>
<reference evidence="2 3" key="1">
    <citation type="journal article" date="2009" name="Science">
        <title>Green evolution and dynamic adaptations revealed by genomes of the marine picoeukaryotes Micromonas.</title>
        <authorList>
            <person name="Worden A.Z."/>
            <person name="Lee J.H."/>
            <person name="Mock T."/>
            <person name="Rouze P."/>
            <person name="Simmons M.P."/>
            <person name="Aerts A.L."/>
            <person name="Allen A.E."/>
            <person name="Cuvelier M.L."/>
            <person name="Derelle E."/>
            <person name="Everett M.V."/>
            <person name="Foulon E."/>
            <person name="Grimwood J."/>
            <person name="Gundlach H."/>
            <person name="Henrissat B."/>
            <person name="Napoli C."/>
            <person name="McDonald S.M."/>
            <person name="Parker M.S."/>
            <person name="Rombauts S."/>
            <person name="Salamov A."/>
            <person name="Von Dassow P."/>
            <person name="Badger J.H."/>
            <person name="Coutinho P.M."/>
            <person name="Demir E."/>
            <person name="Dubchak I."/>
            <person name="Gentemann C."/>
            <person name="Eikrem W."/>
            <person name="Gready J.E."/>
            <person name="John U."/>
            <person name="Lanier W."/>
            <person name="Lindquist E.A."/>
            <person name="Lucas S."/>
            <person name="Mayer K.F."/>
            <person name="Moreau H."/>
            <person name="Not F."/>
            <person name="Otillar R."/>
            <person name="Panaud O."/>
            <person name="Pangilinan J."/>
            <person name="Paulsen I."/>
            <person name="Piegu B."/>
            <person name="Poliakov A."/>
            <person name="Robbens S."/>
            <person name="Schmutz J."/>
            <person name="Toulza E."/>
            <person name="Wyss T."/>
            <person name="Zelensky A."/>
            <person name="Zhou K."/>
            <person name="Armbrust E.V."/>
            <person name="Bhattacharya D."/>
            <person name="Goodenough U.W."/>
            <person name="Van de Peer Y."/>
            <person name="Grigoriev I.V."/>
        </authorList>
    </citation>
    <scope>NUCLEOTIDE SEQUENCE [LARGE SCALE GENOMIC DNA]</scope>
    <source>
        <strain evidence="3">RCC299 / NOUM17</strain>
    </source>
</reference>
<dbReference type="RefSeq" id="XP_002507508.1">
    <property type="nucleotide sequence ID" value="XM_002507462.1"/>
</dbReference>